<proteinExistence type="predicted"/>
<feature type="compositionally biased region" description="Gly residues" evidence="1">
    <location>
        <begin position="14"/>
        <end position="23"/>
    </location>
</feature>
<name>A0A0A9EUU1_ARUDO</name>
<dbReference type="EMBL" id="GBRH01196300">
    <property type="protein sequence ID" value="JAE01596.1"/>
    <property type="molecule type" value="Transcribed_RNA"/>
</dbReference>
<reference evidence="2" key="2">
    <citation type="journal article" date="2015" name="Data Brief">
        <title>Shoot transcriptome of the giant reed, Arundo donax.</title>
        <authorList>
            <person name="Barrero R.A."/>
            <person name="Guerrero F.D."/>
            <person name="Moolhuijzen P."/>
            <person name="Goolsby J.A."/>
            <person name="Tidwell J."/>
            <person name="Bellgard S.E."/>
            <person name="Bellgard M.I."/>
        </authorList>
    </citation>
    <scope>NUCLEOTIDE SEQUENCE</scope>
    <source>
        <tissue evidence="2">Shoot tissue taken approximately 20 cm above the soil surface</tissue>
    </source>
</reference>
<sequence length="46" mass="5131">MPTYAATIMRLPGLVGGIDGSGRGNRSETPPRLRREQRVRGRRIKP</sequence>
<organism evidence="2">
    <name type="scientific">Arundo donax</name>
    <name type="common">Giant reed</name>
    <name type="synonym">Donax arundinaceus</name>
    <dbReference type="NCBI Taxonomy" id="35708"/>
    <lineage>
        <taxon>Eukaryota</taxon>
        <taxon>Viridiplantae</taxon>
        <taxon>Streptophyta</taxon>
        <taxon>Embryophyta</taxon>
        <taxon>Tracheophyta</taxon>
        <taxon>Spermatophyta</taxon>
        <taxon>Magnoliopsida</taxon>
        <taxon>Liliopsida</taxon>
        <taxon>Poales</taxon>
        <taxon>Poaceae</taxon>
        <taxon>PACMAD clade</taxon>
        <taxon>Arundinoideae</taxon>
        <taxon>Arundineae</taxon>
        <taxon>Arundo</taxon>
    </lineage>
</organism>
<accession>A0A0A9EUU1</accession>
<dbReference type="AlphaFoldDB" id="A0A0A9EUU1"/>
<protein>
    <submittedName>
        <fullName evidence="2">Uncharacterized protein</fullName>
    </submittedName>
</protein>
<evidence type="ECO:0000256" key="1">
    <source>
        <dbReference type="SAM" id="MobiDB-lite"/>
    </source>
</evidence>
<reference evidence="2" key="1">
    <citation type="submission" date="2014-09" db="EMBL/GenBank/DDBJ databases">
        <authorList>
            <person name="Magalhaes I.L.F."/>
            <person name="Oliveira U."/>
            <person name="Santos F.R."/>
            <person name="Vidigal T.H.D.A."/>
            <person name="Brescovit A.D."/>
            <person name="Santos A.J."/>
        </authorList>
    </citation>
    <scope>NUCLEOTIDE SEQUENCE</scope>
    <source>
        <tissue evidence="2">Shoot tissue taken approximately 20 cm above the soil surface</tissue>
    </source>
</reference>
<evidence type="ECO:0000313" key="2">
    <source>
        <dbReference type="EMBL" id="JAE01596.1"/>
    </source>
</evidence>
<feature type="compositionally biased region" description="Basic and acidic residues" evidence="1">
    <location>
        <begin position="25"/>
        <end position="39"/>
    </location>
</feature>
<feature type="region of interest" description="Disordered" evidence="1">
    <location>
        <begin position="13"/>
        <end position="46"/>
    </location>
</feature>